<evidence type="ECO:0000313" key="3">
    <source>
        <dbReference type="Proteomes" id="UP001319104"/>
    </source>
</evidence>
<feature type="domain" description="Glycosyltransferase 2-like" evidence="1">
    <location>
        <begin position="5"/>
        <end position="164"/>
    </location>
</feature>
<organism evidence="2 3">
    <name type="scientific">Litoribacter ruber</name>
    <dbReference type="NCBI Taxonomy" id="702568"/>
    <lineage>
        <taxon>Bacteria</taxon>
        <taxon>Pseudomonadati</taxon>
        <taxon>Bacteroidota</taxon>
        <taxon>Cytophagia</taxon>
        <taxon>Cytophagales</taxon>
        <taxon>Cyclobacteriaceae</taxon>
        <taxon>Litoribacter</taxon>
    </lineage>
</organism>
<reference evidence="2 3" key="1">
    <citation type="submission" date="2021-05" db="EMBL/GenBank/DDBJ databases">
        <authorList>
            <person name="Zhang Z.D."/>
            <person name="Osman G."/>
        </authorList>
    </citation>
    <scope>NUCLEOTIDE SEQUENCE [LARGE SCALE GENOMIC DNA]</scope>
    <source>
        <strain evidence="2 3">KCTC 32217</strain>
    </source>
</reference>
<dbReference type="Pfam" id="PF00535">
    <property type="entry name" value="Glycos_transf_2"/>
    <property type="match status" value="1"/>
</dbReference>
<protein>
    <submittedName>
        <fullName evidence="2">Glycosyltransferase family 2 protein</fullName>
    </submittedName>
</protein>
<evidence type="ECO:0000259" key="1">
    <source>
        <dbReference type="Pfam" id="PF00535"/>
    </source>
</evidence>
<dbReference type="Gene3D" id="3.90.550.10">
    <property type="entry name" value="Spore Coat Polysaccharide Biosynthesis Protein SpsA, Chain A"/>
    <property type="match status" value="1"/>
</dbReference>
<keyword evidence="3" id="KW-1185">Reference proteome</keyword>
<dbReference type="GO" id="GO:0016758">
    <property type="term" value="F:hexosyltransferase activity"/>
    <property type="evidence" value="ECO:0007669"/>
    <property type="project" value="UniProtKB-ARBA"/>
</dbReference>
<dbReference type="InterPro" id="IPR001173">
    <property type="entry name" value="Glyco_trans_2-like"/>
</dbReference>
<dbReference type="PANTHER" id="PTHR22916">
    <property type="entry name" value="GLYCOSYLTRANSFERASE"/>
    <property type="match status" value="1"/>
</dbReference>
<evidence type="ECO:0000313" key="2">
    <source>
        <dbReference type="EMBL" id="MBS9523196.1"/>
    </source>
</evidence>
<dbReference type="CDD" id="cd00761">
    <property type="entry name" value="Glyco_tranf_GTA_type"/>
    <property type="match status" value="1"/>
</dbReference>
<comment type="caution">
    <text evidence="2">The sequence shown here is derived from an EMBL/GenBank/DDBJ whole genome shotgun (WGS) entry which is preliminary data.</text>
</comment>
<dbReference type="Proteomes" id="UP001319104">
    <property type="component" value="Unassembled WGS sequence"/>
</dbReference>
<name>A0AAP2CH99_9BACT</name>
<dbReference type="InterPro" id="IPR029044">
    <property type="entry name" value="Nucleotide-diphossugar_trans"/>
</dbReference>
<accession>A0AAP2CH99</accession>
<dbReference type="RefSeq" id="WP_213944057.1">
    <property type="nucleotide sequence ID" value="NZ_JAHCMY010000001.1"/>
</dbReference>
<dbReference type="SUPFAM" id="SSF53448">
    <property type="entry name" value="Nucleotide-diphospho-sugar transferases"/>
    <property type="match status" value="1"/>
</dbReference>
<proteinExistence type="predicted"/>
<gene>
    <name evidence="2" type="ORF">KI659_04110</name>
</gene>
<dbReference type="AlphaFoldDB" id="A0AAP2CH99"/>
<dbReference type="PANTHER" id="PTHR22916:SF3">
    <property type="entry name" value="UDP-GLCNAC:BETAGAL BETA-1,3-N-ACETYLGLUCOSAMINYLTRANSFERASE-LIKE PROTEIN 1"/>
    <property type="match status" value="1"/>
</dbReference>
<dbReference type="EMBL" id="JAHCMY010000001">
    <property type="protein sequence ID" value="MBS9523196.1"/>
    <property type="molecule type" value="Genomic_DNA"/>
</dbReference>
<sequence length="347" mass="39955">MTLVTVLMPVYNVAPWLPETISSILNQTFTDFDFLIINDGSTDNSGEIINSFNDPRIRYIKNSRNLGYIECLNFGLKSIISKYIVRMDADDISMPDRLAKQVAYMEAHPEVVVCGGSRINLFEESTRKPQFIKAVTDTNRLFIQSIFNTSIHHPSAIIRTSVVKENQLEYKERFYYAEDKEFWLKLSQFGVLANVSDPVLYYRIHSKQVTFLFLETQRANSTTITQEFFNRNGICIPGRSLKALRKICYEESCTSLSELREVEELIFFILEKALATGLAYSNELEIELKKRMVTIVSRSSRVGFEMFAFVYKSKLISLMQMGPSTYLKIGARYFYKGNNPLPKGIRI</sequence>